<dbReference type="EMBL" id="CAKOAT010297265">
    <property type="protein sequence ID" value="CAH8360885.1"/>
    <property type="molecule type" value="Genomic_DNA"/>
</dbReference>
<dbReference type="AlphaFoldDB" id="A0ABC8KX56"/>
<proteinExistence type="predicted"/>
<comment type="caution">
    <text evidence="1">The sequence shown here is derived from an EMBL/GenBank/DDBJ whole genome shotgun (WGS) entry which is preliminary data.</text>
</comment>
<keyword evidence="2" id="KW-1185">Reference proteome</keyword>
<evidence type="ECO:0000313" key="2">
    <source>
        <dbReference type="Proteomes" id="UP001642260"/>
    </source>
</evidence>
<reference evidence="1 2" key="1">
    <citation type="submission" date="2022-03" db="EMBL/GenBank/DDBJ databases">
        <authorList>
            <person name="Macdonald S."/>
            <person name="Ahmed S."/>
            <person name="Newling K."/>
        </authorList>
    </citation>
    <scope>NUCLEOTIDE SEQUENCE [LARGE SCALE GENOMIC DNA]</scope>
</reference>
<gene>
    <name evidence="1" type="ORF">ERUC_LOCUS26641</name>
</gene>
<sequence length="120" mass="13291">MPGFRGKEAKVALRTEFLARLAKISDSLGSLECVRNRDLDLTTMDGGMAVIQVLQGDSPSSLQAEKDRLSTRRADLVVTGGSFDLVLAELKSDTSKVFRRPRGERSYGWRNQRWCGSELG</sequence>
<evidence type="ECO:0000313" key="1">
    <source>
        <dbReference type="EMBL" id="CAH8360885.1"/>
    </source>
</evidence>
<accession>A0ABC8KX56</accession>
<organism evidence="1 2">
    <name type="scientific">Eruca vesicaria subsp. sativa</name>
    <name type="common">Garden rocket</name>
    <name type="synonym">Eruca sativa</name>
    <dbReference type="NCBI Taxonomy" id="29727"/>
    <lineage>
        <taxon>Eukaryota</taxon>
        <taxon>Viridiplantae</taxon>
        <taxon>Streptophyta</taxon>
        <taxon>Embryophyta</taxon>
        <taxon>Tracheophyta</taxon>
        <taxon>Spermatophyta</taxon>
        <taxon>Magnoliopsida</taxon>
        <taxon>eudicotyledons</taxon>
        <taxon>Gunneridae</taxon>
        <taxon>Pentapetalae</taxon>
        <taxon>rosids</taxon>
        <taxon>malvids</taxon>
        <taxon>Brassicales</taxon>
        <taxon>Brassicaceae</taxon>
        <taxon>Brassiceae</taxon>
        <taxon>Eruca</taxon>
    </lineage>
</organism>
<dbReference type="Proteomes" id="UP001642260">
    <property type="component" value="Unassembled WGS sequence"/>
</dbReference>
<protein>
    <submittedName>
        <fullName evidence="1">Uncharacterized protein</fullName>
    </submittedName>
</protein>
<name>A0ABC8KX56_ERUVS</name>